<feature type="compositionally biased region" description="Polar residues" evidence="1">
    <location>
        <begin position="133"/>
        <end position="142"/>
    </location>
</feature>
<evidence type="ECO:0000256" key="1">
    <source>
        <dbReference type="SAM" id="MobiDB-lite"/>
    </source>
</evidence>
<reference evidence="2 3" key="1">
    <citation type="submission" date="2014-04" db="EMBL/GenBank/DDBJ databases">
        <authorList>
            <consortium name="DOE Joint Genome Institute"/>
            <person name="Kuo A."/>
            <person name="Gay G."/>
            <person name="Dore J."/>
            <person name="Kohler A."/>
            <person name="Nagy L.G."/>
            <person name="Floudas D."/>
            <person name="Copeland A."/>
            <person name="Barry K.W."/>
            <person name="Cichocki N."/>
            <person name="Veneault-Fourrey C."/>
            <person name="LaButti K."/>
            <person name="Lindquist E.A."/>
            <person name="Lipzen A."/>
            <person name="Lundell T."/>
            <person name="Morin E."/>
            <person name="Murat C."/>
            <person name="Sun H."/>
            <person name="Tunlid A."/>
            <person name="Henrissat B."/>
            <person name="Grigoriev I.V."/>
            <person name="Hibbett D.S."/>
            <person name="Martin F."/>
            <person name="Nordberg H.P."/>
            <person name="Cantor M.N."/>
            <person name="Hua S.X."/>
        </authorList>
    </citation>
    <scope>NUCLEOTIDE SEQUENCE [LARGE SCALE GENOMIC DNA]</scope>
    <source>
        <strain evidence="3">h7</strain>
    </source>
</reference>
<protein>
    <submittedName>
        <fullName evidence="2">Uncharacterized protein</fullName>
    </submittedName>
</protein>
<reference evidence="3" key="2">
    <citation type="submission" date="2015-01" db="EMBL/GenBank/DDBJ databases">
        <title>Evolutionary Origins and Diversification of the Mycorrhizal Mutualists.</title>
        <authorList>
            <consortium name="DOE Joint Genome Institute"/>
            <consortium name="Mycorrhizal Genomics Consortium"/>
            <person name="Kohler A."/>
            <person name="Kuo A."/>
            <person name="Nagy L.G."/>
            <person name="Floudas D."/>
            <person name="Copeland A."/>
            <person name="Barry K.W."/>
            <person name="Cichocki N."/>
            <person name="Veneault-Fourrey C."/>
            <person name="LaButti K."/>
            <person name="Lindquist E.A."/>
            <person name="Lipzen A."/>
            <person name="Lundell T."/>
            <person name="Morin E."/>
            <person name="Murat C."/>
            <person name="Riley R."/>
            <person name="Ohm R."/>
            <person name="Sun H."/>
            <person name="Tunlid A."/>
            <person name="Henrissat B."/>
            <person name="Grigoriev I.V."/>
            <person name="Hibbett D.S."/>
            <person name="Martin F."/>
        </authorList>
    </citation>
    <scope>NUCLEOTIDE SEQUENCE [LARGE SCALE GENOMIC DNA]</scope>
    <source>
        <strain evidence="3">h7</strain>
    </source>
</reference>
<proteinExistence type="predicted"/>
<sequence length="142" mass="16186">MNVAEIFDRKTSRISNQYLRVYSGAFGISSFEPPATPFDPKPIIPSFARNLCVVTEREGRLPTNQHLLSKRQLDCSHTYFAHNSILFPHFLLSKHVPIVSQAPEVKSPHSSPAEVSYVQHIGRTKPRRRYQQPEGSQSESHF</sequence>
<evidence type="ECO:0000313" key="2">
    <source>
        <dbReference type="EMBL" id="KIM40411.1"/>
    </source>
</evidence>
<dbReference type="AlphaFoldDB" id="A0A0C3C9Y8"/>
<dbReference type="HOGENOM" id="CLU_1816030_0_0_1"/>
<accession>A0A0C3C9Y8</accession>
<name>A0A0C3C9Y8_HEBCY</name>
<organism evidence="2 3">
    <name type="scientific">Hebeloma cylindrosporum</name>
    <dbReference type="NCBI Taxonomy" id="76867"/>
    <lineage>
        <taxon>Eukaryota</taxon>
        <taxon>Fungi</taxon>
        <taxon>Dikarya</taxon>
        <taxon>Basidiomycota</taxon>
        <taxon>Agaricomycotina</taxon>
        <taxon>Agaricomycetes</taxon>
        <taxon>Agaricomycetidae</taxon>
        <taxon>Agaricales</taxon>
        <taxon>Agaricineae</taxon>
        <taxon>Hymenogastraceae</taxon>
        <taxon>Hebeloma</taxon>
    </lineage>
</organism>
<keyword evidence="3" id="KW-1185">Reference proteome</keyword>
<gene>
    <name evidence="2" type="ORF">M413DRAFT_179104</name>
</gene>
<evidence type="ECO:0000313" key="3">
    <source>
        <dbReference type="Proteomes" id="UP000053424"/>
    </source>
</evidence>
<feature type="region of interest" description="Disordered" evidence="1">
    <location>
        <begin position="103"/>
        <end position="142"/>
    </location>
</feature>
<dbReference type="Proteomes" id="UP000053424">
    <property type="component" value="Unassembled WGS sequence"/>
</dbReference>
<dbReference type="EMBL" id="KN831783">
    <property type="protein sequence ID" value="KIM40411.1"/>
    <property type="molecule type" value="Genomic_DNA"/>
</dbReference>